<evidence type="ECO:0000313" key="8">
    <source>
        <dbReference type="Proteomes" id="UP001155546"/>
    </source>
</evidence>
<feature type="domain" description="Calcineurin-like phosphoesterase" evidence="6">
    <location>
        <begin position="51"/>
        <end position="247"/>
    </location>
</feature>
<dbReference type="InterPro" id="IPR004843">
    <property type="entry name" value="Calcineurin-like_PHP"/>
</dbReference>
<gene>
    <name evidence="7" type="ORF">NE535_06610</name>
</gene>
<dbReference type="GO" id="GO:0009245">
    <property type="term" value="P:lipid A biosynthetic process"/>
    <property type="evidence" value="ECO:0007669"/>
    <property type="project" value="TreeGrafter"/>
</dbReference>
<dbReference type="Proteomes" id="UP001155546">
    <property type="component" value="Unassembled WGS sequence"/>
</dbReference>
<proteinExistence type="predicted"/>
<protein>
    <submittedName>
        <fullName evidence="7">UDP-2,3-diacylglucosamine diphosphatase</fullName>
    </submittedName>
</protein>
<evidence type="ECO:0000256" key="4">
    <source>
        <dbReference type="ARBA" id="ARBA00023136"/>
    </source>
</evidence>
<keyword evidence="8" id="KW-1185">Reference proteome</keyword>
<dbReference type="CDD" id="cd07398">
    <property type="entry name" value="MPP_YbbF-LpxH"/>
    <property type="match status" value="1"/>
</dbReference>
<keyword evidence="1" id="KW-1003">Cell membrane</keyword>
<comment type="caution">
    <text evidence="7">The sequence shown here is derived from an EMBL/GenBank/DDBJ whole genome shotgun (WGS) entry which is preliminary data.</text>
</comment>
<dbReference type="GO" id="GO:0008758">
    <property type="term" value="F:UDP-2,3-diacylglucosamine hydrolase activity"/>
    <property type="evidence" value="ECO:0007669"/>
    <property type="project" value="TreeGrafter"/>
</dbReference>
<keyword evidence="4" id="KW-0472">Membrane</keyword>
<evidence type="ECO:0000256" key="1">
    <source>
        <dbReference type="ARBA" id="ARBA00022475"/>
    </source>
</evidence>
<keyword evidence="5" id="KW-0464">Manganese</keyword>
<reference evidence="7" key="1">
    <citation type="journal article" date="2023" name="Int. J. Syst. Evol. Microbiol.">
        <title>&lt;i&gt;Shewanella septentrionalis&lt;/i&gt; sp. nov. and &lt;i&gt;Shewanella holmiensis&lt;/i&gt; sp. nov., isolated from Baltic Sea water and sediments.</title>
        <authorList>
            <person name="Martin-Rodriguez A.J."/>
            <person name="Thorell K."/>
            <person name="Joffre E."/>
            <person name="Jensie-Markopoulos S."/>
            <person name="Moore E.R.B."/>
            <person name="Sjoling A."/>
        </authorList>
    </citation>
    <scope>NUCLEOTIDE SEQUENCE</scope>
    <source>
        <strain evidence="7">SP1S2-7</strain>
    </source>
</reference>
<organism evidence="7 8">
    <name type="scientific">Shewanella holmiensis</name>
    <dbReference type="NCBI Taxonomy" id="2952222"/>
    <lineage>
        <taxon>Bacteria</taxon>
        <taxon>Pseudomonadati</taxon>
        <taxon>Pseudomonadota</taxon>
        <taxon>Gammaproteobacteria</taxon>
        <taxon>Alteromonadales</taxon>
        <taxon>Shewanellaceae</taxon>
        <taxon>Shewanella</taxon>
    </lineage>
</organism>
<keyword evidence="3" id="KW-0479">Metal-binding</keyword>
<keyword evidence="2" id="KW-0997">Cell inner membrane</keyword>
<evidence type="ECO:0000256" key="5">
    <source>
        <dbReference type="ARBA" id="ARBA00023211"/>
    </source>
</evidence>
<dbReference type="EMBL" id="JAMTCD010000006">
    <property type="protein sequence ID" value="MCT7941470.1"/>
    <property type="molecule type" value="Genomic_DNA"/>
</dbReference>
<dbReference type="RefSeq" id="WP_261297870.1">
    <property type="nucleotide sequence ID" value="NZ_JAMTCD010000006.1"/>
</dbReference>
<dbReference type="Pfam" id="PF00149">
    <property type="entry name" value="Metallophos"/>
    <property type="match status" value="1"/>
</dbReference>
<dbReference type="Gene3D" id="3.60.21.10">
    <property type="match status" value="1"/>
</dbReference>
<dbReference type="GO" id="GO:0046872">
    <property type="term" value="F:metal ion binding"/>
    <property type="evidence" value="ECO:0007669"/>
    <property type="project" value="UniProtKB-KW"/>
</dbReference>
<dbReference type="PANTHER" id="PTHR34990">
    <property type="entry name" value="UDP-2,3-DIACYLGLUCOSAMINE HYDROLASE-RELATED"/>
    <property type="match status" value="1"/>
</dbReference>
<dbReference type="GO" id="GO:0016020">
    <property type="term" value="C:membrane"/>
    <property type="evidence" value="ECO:0007669"/>
    <property type="project" value="GOC"/>
</dbReference>
<evidence type="ECO:0000256" key="2">
    <source>
        <dbReference type="ARBA" id="ARBA00022519"/>
    </source>
</evidence>
<dbReference type="PANTHER" id="PTHR34990:SF2">
    <property type="entry name" value="BLL8164 PROTEIN"/>
    <property type="match status" value="1"/>
</dbReference>
<dbReference type="InterPro" id="IPR029052">
    <property type="entry name" value="Metallo-depent_PP-like"/>
</dbReference>
<dbReference type="SUPFAM" id="SSF56300">
    <property type="entry name" value="Metallo-dependent phosphatases"/>
    <property type="match status" value="1"/>
</dbReference>
<evidence type="ECO:0000313" key="7">
    <source>
        <dbReference type="EMBL" id="MCT7941470.1"/>
    </source>
</evidence>
<dbReference type="AlphaFoldDB" id="A0A9X2WLR1"/>
<name>A0A9X2WLR1_9GAMM</name>
<dbReference type="InterPro" id="IPR043461">
    <property type="entry name" value="LpxH-like"/>
</dbReference>
<evidence type="ECO:0000259" key="6">
    <source>
        <dbReference type="Pfam" id="PF00149"/>
    </source>
</evidence>
<accession>A0A9X2WLR1</accession>
<evidence type="ECO:0000256" key="3">
    <source>
        <dbReference type="ARBA" id="ARBA00022723"/>
    </source>
</evidence>
<sequence>MNKISTLFKQATQANAHSSTYVPPALTSSLSKAKKTAHESNSQQGFYAVWLSDVHLGSIDCKAEFLLDFLNNTHCQHLYLVGDIIDIWALKKRVFWPDSHQAVLTKILELAQNGTQVFYIPGNHDELFKAYVNSHFRGITIAPDYVHQSILGKRCLMLHGDQFDSEVCVSRTYAKLGDHLYDVLLWLNRNLHHVRSQLGYPYWSLASYIKLRVNKAQQAINSFRDAVIRFADKQQVDMVICGHIHQPELSIHHSGERQIIYANDGDWVENCTLVVETLLGEFQLLKWDEQNKIPNIIERVETDQPLPTATFQPLQQPLQQPNQKVA</sequence>